<name>A0A7S4WCL7_9DINO</name>
<dbReference type="EMBL" id="HBNR01091526">
    <property type="protein sequence ID" value="CAE4670816.1"/>
    <property type="molecule type" value="Transcribed_RNA"/>
</dbReference>
<evidence type="ECO:0000256" key="1">
    <source>
        <dbReference type="SAM" id="MobiDB-lite"/>
    </source>
</evidence>
<feature type="region of interest" description="Disordered" evidence="1">
    <location>
        <begin position="320"/>
        <end position="352"/>
    </location>
</feature>
<proteinExistence type="predicted"/>
<protein>
    <submittedName>
        <fullName evidence="2">Uncharacterized protein</fullName>
    </submittedName>
</protein>
<dbReference type="AlphaFoldDB" id="A0A7S4WCL7"/>
<organism evidence="2">
    <name type="scientific">Alexandrium monilatum</name>
    <dbReference type="NCBI Taxonomy" id="311494"/>
    <lineage>
        <taxon>Eukaryota</taxon>
        <taxon>Sar</taxon>
        <taxon>Alveolata</taxon>
        <taxon>Dinophyceae</taxon>
        <taxon>Gonyaulacales</taxon>
        <taxon>Pyrocystaceae</taxon>
        <taxon>Alexandrium</taxon>
    </lineage>
</organism>
<accession>A0A7S4WCL7</accession>
<evidence type="ECO:0000313" key="2">
    <source>
        <dbReference type="EMBL" id="CAE4670816.1"/>
    </source>
</evidence>
<feature type="compositionally biased region" description="Basic and acidic residues" evidence="1">
    <location>
        <begin position="523"/>
        <end position="536"/>
    </location>
</feature>
<sequence>MATGGDADFFAAQWGLDEAARVALLQLDPETQVKVISDFSPKPGTRDVNRLFHGFIKSVRTGPHFKVAQQPVAEALEALPADAAPPGAEEKLSGQSWHVQTDTVDVEAFLNRWGLDEAAQAMMMDQPPEVQARVIGEFAPKPGTRDVNRLLHGFIRSVRTRAAPPPRSANHATVEAIARREQEEAYRHAASQALAAQEEMVVLEEPSYRYDPEDNYLVLEESVADNPQPVPYTHHRMASRGRAAWGSSAPQSSGAPGLPRFQDVPSFISHWGLDAAAQAALQQLAPDMQAKVLSDFAPKAGTRDVNRLFHGFIRSIQTTFPGQASQGGRAPDTRAPPSQQGFSGGRGSHGHSYAASMAQETYTHSRTAGGSPYGAHVSTAAYAAAPAQPAAALDPVTQTARLQAFVDHWGLDAGSVAALVELTPEMQIRVATEFAPRPHTQDINRLFRGFIRSVVGRQPRVYTIVKQEAQPEEGQGTAGTYGVYGEAYGEVAAGAPGAGHAADGFLAEDGAFNDVPPTVLADSPKRASDGNDQPPMREELDNFIRGWGLSEECLITLEGESPSVQRRVLDQFRPKPGTRDVRSLFFGFMRSLASGGGKRPRVL</sequence>
<reference evidence="2" key="1">
    <citation type="submission" date="2021-01" db="EMBL/GenBank/DDBJ databases">
        <authorList>
            <person name="Corre E."/>
            <person name="Pelletier E."/>
            <person name="Niang G."/>
            <person name="Scheremetjew M."/>
            <person name="Finn R."/>
            <person name="Kale V."/>
            <person name="Holt S."/>
            <person name="Cochrane G."/>
            <person name="Meng A."/>
            <person name="Brown T."/>
            <person name="Cohen L."/>
        </authorList>
    </citation>
    <scope>NUCLEOTIDE SEQUENCE</scope>
    <source>
        <strain evidence="2">CCMP3105</strain>
    </source>
</reference>
<gene>
    <name evidence="2" type="ORF">AMON00008_LOCUS65774</name>
</gene>
<feature type="region of interest" description="Disordered" evidence="1">
    <location>
        <begin position="517"/>
        <end position="536"/>
    </location>
</feature>